<proteinExistence type="predicted"/>
<evidence type="ECO:0000256" key="2">
    <source>
        <dbReference type="SAM" id="SignalP"/>
    </source>
</evidence>
<keyword evidence="2" id="KW-0732">Signal</keyword>
<dbReference type="Pfam" id="PF02129">
    <property type="entry name" value="Peptidase_S15"/>
    <property type="match status" value="1"/>
</dbReference>
<gene>
    <name evidence="4" type="ORF">CD943_10035</name>
</gene>
<reference evidence="4 5" key="2">
    <citation type="submission" date="2017-06" db="EMBL/GenBank/DDBJ databases">
        <authorList>
            <person name="Kim H.J."/>
            <person name="Triplett B.A."/>
        </authorList>
    </citation>
    <scope>NUCLEOTIDE SEQUENCE [LARGE SCALE GENOMIC DNA]</scope>
    <source>
        <strain evidence="4 5">BZC3</strain>
    </source>
</reference>
<dbReference type="SUPFAM" id="SSF53474">
    <property type="entry name" value="alpha/beta-Hydrolases"/>
    <property type="match status" value="1"/>
</dbReference>
<feature type="domain" description="Xaa-Pro dipeptidyl-peptidase-like" evidence="3">
    <location>
        <begin position="269"/>
        <end position="461"/>
    </location>
</feature>
<feature type="compositionally biased region" description="Pro residues" evidence="1">
    <location>
        <begin position="239"/>
        <end position="252"/>
    </location>
</feature>
<reference evidence="4 5" key="1">
    <citation type="submission" date="2017-06" db="EMBL/GenBank/DDBJ databases">
        <title>Biodegradation of gentamicin by bacterial consortia AMQD4 in synthetic medium and raw gentamicin sewage.</title>
        <authorList>
            <person name="Chang H."/>
            <person name="Feng Y."/>
            <person name="Li Z."/>
            <person name="Xue J."/>
            <person name="Cheng D."/>
        </authorList>
    </citation>
    <scope>NUCLEOTIDE SEQUENCE [LARGE SCALE GENOMIC DNA]</scope>
    <source>
        <strain evidence="4 5">BZC3</strain>
    </source>
</reference>
<dbReference type="Gene3D" id="3.40.50.1820">
    <property type="entry name" value="alpha/beta hydrolase"/>
    <property type="match status" value="1"/>
</dbReference>
<feature type="chain" id="PRO_5012983866" evidence="2">
    <location>
        <begin position="24"/>
        <end position="592"/>
    </location>
</feature>
<dbReference type="InterPro" id="IPR000383">
    <property type="entry name" value="Xaa-Pro-like_dom"/>
</dbReference>
<evidence type="ECO:0000259" key="3">
    <source>
        <dbReference type="Pfam" id="PF02129"/>
    </source>
</evidence>
<organism evidence="4 5">
    <name type="scientific">Brevundimonas diminuta</name>
    <name type="common">Pseudomonas diminuta</name>
    <dbReference type="NCBI Taxonomy" id="293"/>
    <lineage>
        <taxon>Bacteria</taxon>
        <taxon>Pseudomonadati</taxon>
        <taxon>Pseudomonadota</taxon>
        <taxon>Alphaproteobacteria</taxon>
        <taxon>Caulobacterales</taxon>
        <taxon>Caulobacteraceae</taxon>
        <taxon>Brevundimonas</taxon>
    </lineage>
</organism>
<protein>
    <submittedName>
        <fullName evidence="4">Peptidase S15</fullName>
    </submittedName>
</protein>
<evidence type="ECO:0000256" key="1">
    <source>
        <dbReference type="SAM" id="MobiDB-lite"/>
    </source>
</evidence>
<dbReference type="GO" id="GO:0052689">
    <property type="term" value="F:carboxylic ester hydrolase activity"/>
    <property type="evidence" value="ECO:0007669"/>
    <property type="project" value="TreeGrafter"/>
</dbReference>
<sequence>MLRSMLCVGLVLLASLAGAPAVAQHAASPVPASAQGVWTGAWRGTLEAGQRRLRLQLTIAAAADGSLSGQLESLDQAPGQPMPLTTLSVVDGRLSFAIPARRVSYEGVWTPDADSFVGAFRQGASLPLTFVRGGFAPAPVVEGMDGLWEGTTRRNGADMRMALRVTTGPAGTEAKFDAPDMFALGMPVAALARQGDQVRFTLPTAEVSFSGLIQGQSLSGEWTDGSTSLFQRAGAETKAPPPPRPQTPQPPFPYREMEARIPNADAPDVTLAGTLTLPRGEGPFPAVVLITGSGPQDRDETAYGHKPFAVLADHLARRGVAVLRYDDRGVGASTGRHSGATSADFATDAKAAVAWAASRPEIDAGAIGLVGHSEGGMIAPLAAMGAPSVSYLVLLAAPGVPIAEMLESQRHALAEAQGRSAAEVAASDSLQARLTEIAGGTMGRASAEAALQVALNDARITGSNLSPAARDAIREQVLDPWFRWFIRHDPSPALAHFRGPILALSGALDRQVLPGQNLAGIRNATVANGDVTVIELPGLNHLFQTARTGGLGEYAAIEETISSIALDAVSAWIVERYVRRDAAKESGALPRP</sequence>
<feature type="region of interest" description="Disordered" evidence="1">
    <location>
        <begin position="232"/>
        <end position="252"/>
    </location>
</feature>
<evidence type="ECO:0000313" key="4">
    <source>
        <dbReference type="EMBL" id="ASD27194.1"/>
    </source>
</evidence>
<name>A0A1Z3LYC2_BREDI</name>
<dbReference type="InterPro" id="IPR029058">
    <property type="entry name" value="AB_hydrolase_fold"/>
</dbReference>
<dbReference type="PANTHER" id="PTHR43265">
    <property type="entry name" value="ESTERASE ESTD"/>
    <property type="match status" value="1"/>
</dbReference>
<dbReference type="AlphaFoldDB" id="A0A1Z3LYC2"/>
<feature type="signal peptide" evidence="2">
    <location>
        <begin position="1"/>
        <end position="23"/>
    </location>
</feature>
<dbReference type="EMBL" id="CP021995">
    <property type="protein sequence ID" value="ASD27194.1"/>
    <property type="molecule type" value="Genomic_DNA"/>
</dbReference>
<dbReference type="RefSeq" id="WP_088410943.1">
    <property type="nucleotide sequence ID" value="NZ_CP021995.1"/>
</dbReference>
<dbReference type="PANTHER" id="PTHR43265:SF1">
    <property type="entry name" value="ESTERASE ESTD"/>
    <property type="match status" value="1"/>
</dbReference>
<dbReference type="InterPro" id="IPR053145">
    <property type="entry name" value="AB_hydrolase_Est10"/>
</dbReference>
<dbReference type="Proteomes" id="UP000197024">
    <property type="component" value="Chromosome"/>
</dbReference>
<evidence type="ECO:0000313" key="5">
    <source>
        <dbReference type="Proteomes" id="UP000197024"/>
    </source>
</evidence>
<accession>A0A1Z3LYC2</accession>